<proteinExistence type="predicted"/>
<evidence type="ECO:0000256" key="11">
    <source>
        <dbReference type="ARBA" id="ARBA00034617"/>
    </source>
</evidence>
<evidence type="ECO:0000256" key="9">
    <source>
        <dbReference type="ARBA" id="ARBA00023204"/>
    </source>
</evidence>
<evidence type="ECO:0000256" key="7">
    <source>
        <dbReference type="ARBA" id="ARBA00022840"/>
    </source>
</evidence>
<evidence type="ECO:0000256" key="6">
    <source>
        <dbReference type="ARBA" id="ARBA00022839"/>
    </source>
</evidence>
<dbReference type="InterPro" id="IPR027417">
    <property type="entry name" value="P-loop_NTPase"/>
</dbReference>
<dbReference type="SUPFAM" id="SSF52980">
    <property type="entry name" value="Restriction endonuclease-like"/>
    <property type="match status" value="1"/>
</dbReference>
<dbReference type="GO" id="GO:0005524">
    <property type="term" value="F:ATP binding"/>
    <property type="evidence" value="ECO:0007669"/>
    <property type="project" value="UniProtKB-UniRule"/>
</dbReference>
<evidence type="ECO:0000256" key="14">
    <source>
        <dbReference type="ARBA" id="ARBA00048988"/>
    </source>
</evidence>
<keyword evidence="2 15" id="KW-0547">Nucleotide-binding</keyword>
<dbReference type="SUPFAM" id="SSF52540">
    <property type="entry name" value="P-loop containing nucleoside triphosphate hydrolases"/>
    <property type="match status" value="1"/>
</dbReference>
<dbReference type="AlphaFoldDB" id="A0A9E2NXX2"/>
<dbReference type="Pfam" id="PF00580">
    <property type="entry name" value="UvrD-helicase"/>
    <property type="match status" value="2"/>
</dbReference>
<evidence type="ECO:0000256" key="2">
    <source>
        <dbReference type="ARBA" id="ARBA00022741"/>
    </source>
</evidence>
<comment type="caution">
    <text evidence="19">The sequence shown here is derived from an EMBL/GenBank/DDBJ whole genome shotgun (WGS) entry which is preliminary data.</text>
</comment>
<dbReference type="Pfam" id="PF13361">
    <property type="entry name" value="UvrD_C"/>
    <property type="match status" value="1"/>
</dbReference>
<dbReference type="Gene3D" id="3.40.50.300">
    <property type="entry name" value="P-loop containing nucleotide triphosphate hydrolases"/>
    <property type="match status" value="4"/>
</dbReference>
<gene>
    <name evidence="19" type="ORF">IAA16_00825</name>
</gene>
<evidence type="ECO:0000256" key="12">
    <source>
        <dbReference type="ARBA" id="ARBA00034808"/>
    </source>
</evidence>
<feature type="domain" description="UvrD-like helicase ATP-binding" evidence="17">
    <location>
        <begin position="19"/>
        <end position="451"/>
    </location>
</feature>
<dbReference type="PROSITE" id="PS51198">
    <property type="entry name" value="UVRD_HELICASE_ATP_BIND"/>
    <property type="match status" value="1"/>
</dbReference>
<keyword evidence="9" id="KW-0234">DNA repair</keyword>
<dbReference type="GO" id="GO:0004527">
    <property type="term" value="F:exonuclease activity"/>
    <property type="evidence" value="ECO:0007669"/>
    <property type="project" value="UniProtKB-KW"/>
</dbReference>
<evidence type="ECO:0000256" key="15">
    <source>
        <dbReference type="PROSITE-ProRule" id="PRU00560"/>
    </source>
</evidence>
<feature type="binding site" evidence="15">
    <location>
        <begin position="40"/>
        <end position="47"/>
    </location>
    <ligand>
        <name>ATP</name>
        <dbReference type="ChEBI" id="CHEBI:30616"/>
    </ligand>
</feature>
<evidence type="ECO:0000256" key="3">
    <source>
        <dbReference type="ARBA" id="ARBA00022763"/>
    </source>
</evidence>
<evidence type="ECO:0000256" key="8">
    <source>
        <dbReference type="ARBA" id="ARBA00023125"/>
    </source>
</evidence>
<organism evidence="19 20">
    <name type="scientific">Candidatus Treponema excrementipullorum</name>
    <dbReference type="NCBI Taxonomy" id="2838768"/>
    <lineage>
        <taxon>Bacteria</taxon>
        <taxon>Pseudomonadati</taxon>
        <taxon>Spirochaetota</taxon>
        <taxon>Spirochaetia</taxon>
        <taxon>Spirochaetales</taxon>
        <taxon>Treponemataceae</taxon>
        <taxon>Treponema</taxon>
    </lineage>
</organism>
<dbReference type="InterPro" id="IPR014017">
    <property type="entry name" value="DNA_helicase_UvrD-like_C"/>
</dbReference>
<dbReference type="Proteomes" id="UP000823914">
    <property type="component" value="Unassembled WGS sequence"/>
</dbReference>
<keyword evidence="4 15" id="KW-0378">Hydrolase</keyword>
<sequence length="1209" mass="137656">MNSMSVEKWLLEGDGTQNNPPLNEEQRAAVTCEVNAVTAAGAGSGKTFVLARRYAYLVCVKHYAVSEILTLTFTRKATAEMYQRIYKTLLTVAQLFGDPYAKKAVEEFHTSRIQTLDSYCSNIAKLAVNSYGVTPDFTLDDGGAYDLASSMALPFILENRNSVALQLMAKKRNLESLATELFCNIITKYSTLVSPIAFSQDVERQYKKCIEEYEKNLTDFYNGASDLQELYEENKNSGKAFFNALGPALETFKKADSSNPIDFCVKSCSLATVSLRGQRPSMPWHSIVTELRELFASLVALANFIERKPLLEELALLLEKFQSDYVKQKRVTGILTFRDVACLAQDILKNNIQIRQSEKESYKAVMIDEFQDDNKLQKDILYAICERKDICLPGDVPADHLEQGKLFFVGDEKQSIYRFRGADVSVFRKLSQELGTGTSASLWLSHNYRSHPDLIAAFNCIFGGYNYNQEPVYKEDEPSSLQGETSAPSEAYNQGESIFPLEGSPTEEYQATYTKVYAGKREPREPGTQREKRVHVCLYSKDFRSDEEDALSHDENEAFFVAKKIKKLTESGKAKPEEIAILFRTLTKQSLYERYLKQMGIPYVTESVVGFFSDAPVNDILHFLTLLVYPKNQTAYCSVLRSPFVALSSESLERLLAHGSEEIFDPADSELLDGDQRELYEKGCTMYWEIAEHAGTMALTELLTKLWYELGYRYETMWHSKFFQYGELYDQLFALAAEAQQEGAGLTNFVESLRSQAEESQRLDDMDIPLEGGKGVRIMTIHKSKGLEFPLVFLSYCSGEGFKNQNPDIAYYSEKDGMTFNIPSHPLLNSGSSKTNFFYDQAAQEAEKQQEAELRRLLYVAMTRAEKELYVTGILQKPSGNSTTEKSFIKLLYGLLNKYIPNLDQISQEEVVLQVTEDSPFDVEVIPAETRRSVYSEYQRHGRKNEEENRKKIIQQLEPFYQKTPVTMVQEESHYRNPSSLFSEWQRTTGILFHSEHYNKESALPVDFPKGHEAMQDEIDEIVLSTLQKDDTLLFGYGELGTCVHLYLEAMLKGEQPVIPSRFLQLLSAKNQEKLKKVCSKLAQRFFESSTGKDVQKASWYKSEFPFKYKIDKYVLKGTMDLIYKTGENTYHIVDFKTDKKEEPFLYFPQQSAYRAAAAILLHVPESAIRCFLYYLRSGHFIDITQECDAVDLKAVLLKATLSKAALSN</sequence>
<comment type="catalytic activity">
    <reaction evidence="14">
        <text>ATP + H2O = ADP + phosphate + H(+)</text>
        <dbReference type="Rhea" id="RHEA:13065"/>
        <dbReference type="ChEBI" id="CHEBI:15377"/>
        <dbReference type="ChEBI" id="CHEBI:15378"/>
        <dbReference type="ChEBI" id="CHEBI:30616"/>
        <dbReference type="ChEBI" id="CHEBI:43474"/>
        <dbReference type="ChEBI" id="CHEBI:456216"/>
        <dbReference type="EC" id="5.6.2.4"/>
    </reaction>
</comment>
<reference evidence="19" key="1">
    <citation type="journal article" date="2021" name="PeerJ">
        <title>Extensive microbial diversity within the chicken gut microbiome revealed by metagenomics and culture.</title>
        <authorList>
            <person name="Gilroy R."/>
            <person name="Ravi A."/>
            <person name="Getino M."/>
            <person name="Pursley I."/>
            <person name="Horton D.L."/>
            <person name="Alikhan N.F."/>
            <person name="Baker D."/>
            <person name="Gharbi K."/>
            <person name="Hall N."/>
            <person name="Watson M."/>
            <person name="Adriaenssens E.M."/>
            <person name="Foster-Nyarko E."/>
            <person name="Jarju S."/>
            <person name="Secka A."/>
            <person name="Antonio M."/>
            <person name="Oren A."/>
            <person name="Chaudhuri R.R."/>
            <person name="La Ragione R."/>
            <person name="Hildebrand F."/>
            <person name="Pallen M.J."/>
        </authorList>
    </citation>
    <scope>NUCLEOTIDE SEQUENCE</scope>
    <source>
        <strain evidence="19">Gambia15-2214</strain>
    </source>
</reference>
<keyword evidence="10" id="KW-0413">Isomerase</keyword>
<dbReference type="PANTHER" id="PTHR11070">
    <property type="entry name" value="UVRD / RECB / PCRA DNA HELICASE FAMILY MEMBER"/>
    <property type="match status" value="1"/>
</dbReference>
<protein>
    <recommendedName>
        <fullName evidence="12">DNA 3'-5' helicase</fullName>
        <ecNumber evidence="12">5.6.2.4</ecNumber>
    </recommendedName>
    <alternativeName>
        <fullName evidence="13">DNA 3'-5' helicase II</fullName>
    </alternativeName>
</protein>
<comment type="catalytic activity">
    <reaction evidence="11">
        <text>Couples ATP hydrolysis with the unwinding of duplex DNA by translocating in the 3'-5' direction.</text>
        <dbReference type="EC" id="5.6.2.4"/>
    </reaction>
</comment>
<dbReference type="EMBL" id="JAHLFV010000017">
    <property type="protein sequence ID" value="MBU3849091.1"/>
    <property type="molecule type" value="Genomic_DNA"/>
</dbReference>
<evidence type="ECO:0000256" key="13">
    <source>
        <dbReference type="ARBA" id="ARBA00034923"/>
    </source>
</evidence>
<evidence type="ECO:0000313" key="20">
    <source>
        <dbReference type="Proteomes" id="UP000823914"/>
    </source>
</evidence>
<evidence type="ECO:0000256" key="4">
    <source>
        <dbReference type="ARBA" id="ARBA00022801"/>
    </source>
</evidence>
<dbReference type="InterPro" id="IPR011604">
    <property type="entry name" value="PDDEXK-like_dom_sf"/>
</dbReference>
<dbReference type="InterPro" id="IPR000212">
    <property type="entry name" value="DNA_helicase_UvrD/REP"/>
</dbReference>
<feature type="region of interest" description="Disordered" evidence="16">
    <location>
        <begin position="474"/>
        <end position="500"/>
    </location>
</feature>
<evidence type="ECO:0000256" key="16">
    <source>
        <dbReference type="SAM" id="MobiDB-lite"/>
    </source>
</evidence>
<evidence type="ECO:0000256" key="10">
    <source>
        <dbReference type="ARBA" id="ARBA00023235"/>
    </source>
</evidence>
<keyword evidence="8" id="KW-0238">DNA-binding</keyword>
<dbReference type="GO" id="GO:0043138">
    <property type="term" value="F:3'-5' DNA helicase activity"/>
    <property type="evidence" value="ECO:0007669"/>
    <property type="project" value="UniProtKB-EC"/>
</dbReference>
<dbReference type="EC" id="5.6.2.4" evidence="12"/>
<evidence type="ECO:0000256" key="5">
    <source>
        <dbReference type="ARBA" id="ARBA00022806"/>
    </source>
</evidence>
<dbReference type="Gene3D" id="1.10.486.10">
    <property type="entry name" value="PCRA, domain 4"/>
    <property type="match status" value="1"/>
</dbReference>
<dbReference type="InterPro" id="IPR014016">
    <property type="entry name" value="UvrD-like_ATP-bd"/>
</dbReference>
<keyword evidence="1" id="KW-0540">Nuclease</keyword>
<keyword evidence="5 15" id="KW-0347">Helicase</keyword>
<keyword evidence="6" id="KW-0269">Exonuclease</keyword>
<evidence type="ECO:0000313" key="19">
    <source>
        <dbReference type="EMBL" id="MBU3849091.1"/>
    </source>
</evidence>
<keyword evidence="3" id="KW-0227">DNA damage</keyword>
<dbReference type="GO" id="GO:0003677">
    <property type="term" value="F:DNA binding"/>
    <property type="evidence" value="ECO:0007669"/>
    <property type="project" value="UniProtKB-KW"/>
</dbReference>
<dbReference type="GO" id="GO:0005829">
    <property type="term" value="C:cytosol"/>
    <property type="evidence" value="ECO:0007669"/>
    <property type="project" value="TreeGrafter"/>
</dbReference>
<name>A0A9E2NXX2_9SPIR</name>
<evidence type="ECO:0000259" key="17">
    <source>
        <dbReference type="PROSITE" id="PS51198"/>
    </source>
</evidence>
<evidence type="ECO:0000256" key="1">
    <source>
        <dbReference type="ARBA" id="ARBA00022722"/>
    </source>
</evidence>
<keyword evidence="7 15" id="KW-0067">ATP-binding</keyword>
<dbReference type="PANTHER" id="PTHR11070:SF2">
    <property type="entry name" value="ATP-DEPENDENT DNA HELICASE SRS2"/>
    <property type="match status" value="1"/>
</dbReference>
<evidence type="ECO:0000259" key="18">
    <source>
        <dbReference type="PROSITE" id="PS51217"/>
    </source>
</evidence>
<feature type="compositionally biased region" description="Polar residues" evidence="16">
    <location>
        <begin position="479"/>
        <end position="496"/>
    </location>
</feature>
<dbReference type="Gene3D" id="3.90.320.10">
    <property type="match status" value="1"/>
</dbReference>
<dbReference type="InterPro" id="IPR011335">
    <property type="entry name" value="Restrct_endonuc-II-like"/>
</dbReference>
<feature type="domain" description="UvrD-like helicase C-terminal" evidence="18">
    <location>
        <begin position="496"/>
        <end position="786"/>
    </location>
</feature>
<accession>A0A9E2NXX2</accession>
<dbReference type="PROSITE" id="PS51217">
    <property type="entry name" value="UVRD_HELICASE_CTER"/>
    <property type="match status" value="1"/>
</dbReference>
<dbReference type="GO" id="GO:0000725">
    <property type="term" value="P:recombinational repair"/>
    <property type="evidence" value="ECO:0007669"/>
    <property type="project" value="TreeGrafter"/>
</dbReference>
<reference evidence="19" key="2">
    <citation type="submission" date="2021-04" db="EMBL/GenBank/DDBJ databases">
        <authorList>
            <person name="Gilroy R."/>
        </authorList>
    </citation>
    <scope>NUCLEOTIDE SEQUENCE</scope>
    <source>
        <strain evidence="19">Gambia15-2214</strain>
    </source>
</reference>